<sequence length="261" mass="28731">MKKILCLFGALALVLTSCSSDDSSSESADAVLLPKKITETTVEDGQSGSLTYTLSYDGNKLKEISLSDASRSAYTYTGNQITKVELFRSGVLYATEVYAYDGEKLVSKITTREANKTIQDKLTFVYNANGTVNVNQSQIIDRQEIKYDTTTLYTLSNGNMISSELIDGVLVEKITSTFDTKKSPFINITGVKALLDLDFNTGFDFYSANNTVKNVTVTYSSNGAVTQTATVETKYKYNNSNYATEIFSGDARDSYKLEVVY</sequence>
<dbReference type="RefSeq" id="WP_109192080.1">
    <property type="nucleotide sequence ID" value="NZ_CP029255.1"/>
</dbReference>
<reference evidence="2 3" key="1">
    <citation type="submission" date="2018-05" db="EMBL/GenBank/DDBJ databases">
        <title>Genome sequencing of Flavobacterium sp. HYN0056.</title>
        <authorList>
            <person name="Yi H."/>
            <person name="Baek C."/>
        </authorList>
    </citation>
    <scope>NUCLEOTIDE SEQUENCE [LARGE SCALE GENOMIC DNA]</scope>
    <source>
        <strain evidence="2 3">HYN0056</strain>
    </source>
</reference>
<evidence type="ECO:0008006" key="4">
    <source>
        <dbReference type="Google" id="ProtNLM"/>
    </source>
</evidence>
<organism evidence="2 3">
    <name type="scientific">Flavobacterium crocinum</name>
    <dbReference type="NCBI Taxonomy" id="2183896"/>
    <lineage>
        <taxon>Bacteria</taxon>
        <taxon>Pseudomonadati</taxon>
        <taxon>Bacteroidota</taxon>
        <taxon>Flavobacteriia</taxon>
        <taxon>Flavobacteriales</taxon>
        <taxon>Flavobacteriaceae</taxon>
        <taxon>Flavobacterium</taxon>
    </lineage>
</organism>
<protein>
    <recommendedName>
        <fullName evidence="4">DUF4595 domain-containing protein</fullName>
    </recommendedName>
</protein>
<name>A0A2S1YKL2_9FLAO</name>
<proteinExistence type="predicted"/>
<evidence type="ECO:0000256" key="1">
    <source>
        <dbReference type="SAM" id="SignalP"/>
    </source>
</evidence>
<feature type="signal peptide" evidence="1">
    <location>
        <begin position="1"/>
        <end position="19"/>
    </location>
</feature>
<feature type="chain" id="PRO_5015627508" description="DUF4595 domain-containing protein" evidence="1">
    <location>
        <begin position="20"/>
        <end position="261"/>
    </location>
</feature>
<gene>
    <name evidence="2" type="ORF">HYN56_10230</name>
</gene>
<dbReference type="OrthoDB" id="1444189at2"/>
<accession>A0A2S1YKL2</accession>
<dbReference type="EMBL" id="CP029255">
    <property type="protein sequence ID" value="AWK04583.1"/>
    <property type="molecule type" value="Genomic_DNA"/>
</dbReference>
<evidence type="ECO:0000313" key="2">
    <source>
        <dbReference type="EMBL" id="AWK04583.1"/>
    </source>
</evidence>
<evidence type="ECO:0000313" key="3">
    <source>
        <dbReference type="Proteomes" id="UP000245250"/>
    </source>
</evidence>
<dbReference type="AlphaFoldDB" id="A0A2S1YKL2"/>
<keyword evidence="1" id="KW-0732">Signal</keyword>
<dbReference type="PROSITE" id="PS51257">
    <property type="entry name" value="PROKAR_LIPOPROTEIN"/>
    <property type="match status" value="1"/>
</dbReference>
<dbReference type="KEGG" id="fcr:HYN56_10230"/>
<keyword evidence="3" id="KW-1185">Reference proteome</keyword>
<dbReference type="Proteomes" id="UP000245250">
    <property type="component" value="Chromosome"/>
</dbReference>